<name>A0A803KXC5_CHEQI</name>
<dbReference type="PANTHER" id="PTHR32166:SF85">
    <property type="entry name" value="DIMERIZATION, PUTATIVE-RELATED"/>
    <property type="match status" value="1"/>
</dbReference>
<proteinExistence type="predicted"/>
<keyword evidence="3" id="KW-1185">Reference proteome</keyword>
<dbReference type="EnsemblPlants" id="AUR62003684-RA">
    <property type="protein sequence ID" value="AUR62003684-RA:cds"/>
    <property type="gene ID" value="AUR62003684"/>
</dbReference>
<dbReference type="SUPFAM" id="SSF53098">
    <property type="entry name" value="Ribonuclease H-like"/>
    <property type="match status" value="1"/>
</dbReference>
<organism evidence="2 3">
    <name type="scientific">Chenopodium quinoa</name>
    <name type="common">Quinoa</name>
    <dbReference type="NCBI Taxonomy" id="63459"/>
    <lineage>
        <taxon>Eukaryota</taxon>
        <taxon>Viridiplantae</taxon>
        <taxon>Streptophyta</taxon>
        <taxon>Embryophyta</taxon>
        <taxon>Tracheophyta</taxon>
        <taxon>Spermatophyta</taxon>
        <taxon>Magnoliopsida</taxon>
        <taxon>eudicotyledons</taxon>
        <taxon>Gunneridae</taxon>
        <taxon>Pentapetalae</taxon>
        <taxon>Caryophyllales</taxon>
        <taxon>Chenopodiaceae</taxon>
        <taxon>Chenopodioideae</taxon>
        <taxon>Atripliceae</taxon>
        <taxon>Chenopodium</taxon>
    </lineage>
</organism>
<dbReference type="AlphaFoldDB" id="A0A803KXC5"/>
<reference evidence="2" key="2">
    <citation type="submission" date="2021-03" db="UniProtKB">
        <authorList>
            <consortium name="EnsemblPlants"/>
        </authorList>
    </citation>
    <scope>IDENTIFICATION</scope>
</reference>
<evidence type="ECO:0000313" key="2">
    <source>
        <dbReference type="EnsemblPlants" id="AUR62003684-RA:cds"/>
    </source>
</evidence>
<feature type="domain" description="DUF659" evidence="1">
    <location>
        <begin position="149"/>
        <end position="302"/>
    </location>
</feature>
<accession>A0A803KXC5</accession>
<dbReference type="InterPro" id="IPR012337">
    <property type="entry name" value="RNaseH-like_sf"/>
</dbReference>
<reference evidence="2" key="1">
    <citation type="journal article" date="2017" name="Nature">
        <title>The genome of Chenopodium quinoa.</title>
        <authorList>
            <person name="Jarvis D.E."/>
            <person name="Ho Y.S."/>
            <person name="Lightfoot D.J."/>
            <person name="Schmoeckel S.M."/>
            <person name="Li B."/>
            <person name="Borm T.J.A."/>
            <person name="Ohyanagi H."/>
            <person name="Mineta K."/>
            <person name="Michell C.T."/>
            <person name="Saber N."/>
            <person name="Kharbatia N.M."/>
            <person name="Rupper R.R."/>
            <person name="Sharp A.R."/>
            <person name="Dally N."/>
            <person name="Boughton B.A."/>
            <person name="Woo Y.H."/>
            <person name="Gao G."/>
            <person name="Schijlen E.G.W.M."/>
            <person name="Guo X."/>
            <person name="Momin A.A."/>
            <person name="Negrao S."/>
            <person name="Al-Babili S."/>
            <person name="Gehring C."/>
            <person name="Roessner U."/>
            <person name="Jung C."/>
            <person name="Murphy K."/>
            <person name="Arold S.T."/>
            <person name="Gojobori T."/>
            <person name="van der Linden C.G."/>
            <person name="van Loo E.N."/>
            <person name="Jellen E.N."/>
            <person name="Maughan P.J."/>
            <person name="Tester M."/>
        </authorList>
    </citation>
    <scope>NUCLEOTIDE SEQUENCE [LARGE SCALE GENOMIC DNA]</scope>
    <source>
        <strain evidence="2">cv. PI 614886</strain>
    </source>
</reference>
<dbReference type="InterPro" id="IPR007021">
    <property type="entry name" value="DUF659"/>
</dbReference>
<dbReference type="Gramene" id="AUR62003684-RA">
    <property type="protein sequence ID" value="AUR62003684-RA:cds"/>
    <property type="gene ID" value="AUR62003684"/>
</dbReference>
<evidence type="ECO:0000313" key="3">
    <source>
        <dbReference type="Proteomes" id="UP000596660"/>
    </source>
</evidence>
<dbReference type="Pfam" id="PF04937">
    <property type="entry name" value="DUF659"/>
    <property type="match status" value="1"/>
</dbReference>
<dbReference type="PANTHER" id="PTHR32166">
    <property type="entry name" value="OSJNBA0013A04.12 PROTEIN"/>
    <property type="match status" value="1"/>
</dbReference>
<sequence>MPAESEKWGWKHVSVFGGFDRGSGTKRWKCNHCNQRYNGSYSRVRAHLLGYNGLGVKPCPAIDNSVRETFSVFEKDRVAKKLMKKKGVSSSRNTMTKYSVGVSQQTEPVDDIVARFFYVDGVNVNVVNSAYFREMVKTVGAFGPSYELPSMEHLSGSLLSKEKVRLEKALALARESWPNTGCTILCVNRLDGSLGCFCVNFFVASPRGVMFLKEVDIIEGDVPDNLFINELTNVIAEVGSSNVFQVITRLDVQVSDVFESVILSKFPNIFWSHCTSHSVLLLMEEMANLDCMKDVVSTASEIERCVSAFRSSSSCTNIDALKGSRDQVSQKFAPSFSLVRKILEIKSTLYDLVVREEWKQWRLQNSQEVRFNVEAIIARDDFWGRANLMVEVFEPFMRLLATIDVDKSMGDVYNWQIMSLESLRSKGIKDELLLNQVELLIENRWDKLFSPLHGAAYMLHPKHFGKGQNKNKCLMRAWNATLERYESGFESRRVLREELGVYWRAEVSFGEEDAADCRNNMEPVTWWENFGFETPHLQTLAIKILSQIPSAAIMCEESWQLCDSMPCRDAVEKLGFGSDQAKDYVFVRNNLKLQALRHRKHCSTSTSKANHANDVTMQMVCWCTSLCPTALLFVSFSSAGTFLADCCESYDVQNVKKLNPHSYVYGLFYSALHSCTAVYHAAEALLIISITVFINIDYATKGFTRITTCPTAQALRQYNNQASLRITASDPEAGTSHAQPLPHSKNTLPASGPSVFVMVHAYPSPQ</sequence>
<dbReference type="Proteomes" id="UP000596660">
    <property type="component" value="Unplaced"/>
</dbReference>
<evidence type="ECO:0000259" key="1">
    <source>
        <dbReference type="Pfam" id="PF04937"/>
    </source>
</evidence>
<protein>
    <recommendedName>
        <fullName evidence="1">DUF659 domain-containing protein</fullName>
    </recommendedName>
</protein>